<keyword evidence="4 6" id="KW-0274">FAD</keyword>
<evidence type="ECO:0000259" key="7">
    <source>
        <dbReference type="Pfam" id="PF00441"/>
    </source>
</evidence>
<gene>
    <name evidence="10" type="ORF">DdX_05261</name>
</gene>
<dbReference type="InterPro" id="IPR009100">
    <property type="entry name" value="AcylCoA_DH/oxidase_NM_dom_sf"/>
</dbReference>
<dbReference type="PANTHER" id="PTHR43884:SF12">
    <property type="entry name" value="ISOVALERYL-COA DEHYDROGENASE, MITOCHONDRIAL-RELATED"/>
    <property type="match status" value="1"/>
</dbReference>
<keyword evidence="11" id="KW-1185">Reference proteome</keyword>
<dbReference type="GO" id="GO:0003995">
    <property type="term" value="F:acyl-CoA dehydrogenase activity"/>
    <property type="evidence" value="ECO:0007669"/>
    <property type="project" value="TreeGrafter"/>
</dbReference>
<dbReference type="Gene3D" id="1.20.140.10">
    <property type="entry name" value="Butyryl-CoA Dehydrogenase, subunit A, domain 3"/>
    <property type="match status" value="1"/>
</dbReference>
<dbReference type="InterPro" id="IPR009075">
    <property type="entry name" value="AcylCo_DH/oxidase_C"/>
</dbReference>
<dbReference type="Gene3D" id="1.10.540.10">
    <property type="entry name" value="Acyl-CoA dehydrogenase/oxidase, N-terminal domain"/>
    <property type="match status" value="1"/>
</dbReference>
<dbReference type="InterPro" id="IPR013786">
    <property type="entry name" value="AcylCoA_DH/ox_N"/>
</dbReference>
<comment type="cofactor">
    <cofactor evidence="1 6">
        <name>FAD</name>
        <dbReference type="ChEBI" id="CHEBI:57692"/>
    </cofactor>
</comment>
<dbReference type="Gene3D" id="2.40.110.10">
    <property type="entry name" value="Butyryl-CoA Dehydrogenase, subunit A, domain 2"/>
    <property type="match status" value="1"/>
</dbReference>
<dbReference type="InterPro" id="IPR046373">
    <property type="entry name" value="Acyl-CoA_Oxase/DH_mid-dom_sf"/>
</dbReference>
<evidence type="ECO:0000259" key="9">
    <source>
        <dbReference type="Pfam" id="PF02771"/>
    </source>
</evidence>
<feature type="domain" description="Acyl-CoA dehydrogenase/oxidase C-terminal" evidence="7">
    <location>
        <begin position="270"/>
        <end position="415"/>
    </location>
</feature>
<comment type="similarity">
    <text evidence="2 6">Belongs to the acyl-CoA dehydrogenase family.</text>
</comment>
<feature type="domain" description="Acyl-CoA oxidase/dehydrogenase middle" evidence="8">
    <location>
        <begin position="161"/>
        <end position="258"/>
    </location>
</feature>
<evidence type="ECO:0000256" key="3">
    <source>
        <dbReference type="ARBA" id="ARBA00022630"/>
    </source>
</evidence>
<organism evidence="10 11">
    <name type="scientific">Ditylenchus destructor</name>
    <dbReference type="NCBI Taxonomy" id="166010"/>
    <lineage>
        <taxon>Eukaryota</taxon>
        <taxon>Metazoa</taxon>
        <taxon>Ecdysozoa</taxon>
        <taxon>Nematoda</taxon>
        <taxon>Chromadorea</taxon>
        <taxon>Rhabditida</taxon>
        <taxon>Tylenchina</taxon>
        <taxon>Tylenchomorpha</taxon>
        <taxon>Sphaerularioidea</taxon>
        <taxon>Anguinidae</taxon>
        <taxon>Anguininae</taxon>
        <taxon>Ditylenchus</taxon>
    </lineage>
</organism>
<evidence type="ECO:0000256" key="1">
    <source>
        <dbReference type="ARBA" id="ARBA00001974"/>
    </source>
</evidence>
<dbReference type="FunFam" id="2.40.110.10:FF:000006">
    <property type="entry name" value="very long-chain specific acyl-CoA dehydrogenase, mitochondrial"/>
    <property type="match status" value="1"/>
</dbReference>
<evidence type="ECO:0000256" key="6">
    <source>
        <dbReference type="RuleBase" id="RU362125"/>
    </source>
</evidence>
<feature type="domain" description="Acyl-CoA dehydrogenase/oxidase N-terminal" evidence="9">
    <location>
        <begin position="49"/>
        <end position="154"/>
    </location>
</feature>
<sequence>MVVRNSTLRLLLSTPRQNLFSCQAFATTFQSTPPRSKEALRKDSTLSDDSLQQTVRHFVHEEIIPKAAHHDETGEFPWEILKKAHAIGLMNTGLPTEMGGLNLSLQTKQKIYEEIAYGDTAIGTSMMVNEAAQTPLIQAGSSLLKDKYLKKMLKEPILASLAITEPEAGSDATNIKTKAELKGDHYVLNGSKNWITNGAIAEWYFVLARTNFDSNVSAGRALTGFVVDRNSPGIIIGKKEKNMGQRCADTRAISFEHVTVPVENVVGNVNEGFRLAMRALDRTRPIIAIMACGLMQRALDEAGKYAVERKTFGKIIAEHEGIGFKLADMAMNLEAARELAYKSARMIDANAEDATYYSSCAKAFAADAAFQAAANAVQIFGANGYNMEYPVEKLLRDSKVLQLLGGTSEIQRKTARRLFTIVMEPYFE</sequence>
<dbReference type="EMBL" id="JAKKPZ010000005">
    <property type="protein sequence ID" value="KAI1721009.1"/>
    <property type="molecule type" value="Genomic_DNA"/>
</dbReference>
<comment type="caution">
    <text evidence="10">The sequence shown here is derived from an EMBL/GenBank/DDBJ whole genome shotgun (WGS) entry which is preliminary data.</text>
</comment>
<dbReference type="Proteomes" id="UP001201812">
    <property type="component" value="Unassembled WGS sequence"/>
</dbReference>
<reference evidence="10" key="1">
    <citation type="submission" date="2022-01" db="EMBL/GenBank/DDBJ databases">
        <title>Genome Sequence Resource for Two Populations of Ditylenchus destructor, the Migratory Endoparasitic Phytonematode.</title>
        <authorList>
            <person name="Zhang H."/>
            <person name="Lin R."/>
            <person name="Xie B."/>
        </authorList>
    </citation>
    <scope>NUCLEOTIDE SEQUENCE</scope>
    <source>
        <strain evidence="10">BazhouSP</strain>
    </source>
</reference>
<keyword evidence="5 6" id="KW-0560">Oxidoreductase</keyword>
<dbReference type="GO" id="GO:0050660">
    <property type="term" value="F:flavin adenine dinucleotide binding"/>
    <property type="evidence" value="ECO:0007669"/>
    <property type="project" value="InterPro"/>
</dbReference>
<dbReference type="FunFam" id="1.20.140.10:FF:000011">
    <property type="entry name" value="Medium-chain specific acyl-CoA dehydrogenase, mitochondrial"/>
    <property type="match status" value="1"/>
</dbReference>
<dbReference type="Pfam" id="PF02770">
    <property type="entry name" value="Acyl-CoA_dh_M"/>
    <property type="match status" value="1"/>
</dbReference>
<evidence type="ECO:0000256" key="5">
    <source>
        <dbReference type="ARBA" id="ARBA00023002"/>
    </source>
</evidence>
<keyword evidence="3 6" id="KW-0285">Flavoprotein</keyword>
<dbReference type="PIRSF" id="PIRSF016578">
    <property type="entry name" value="HsaA"/>
    <property type="match status" value="1"/>
</dbReference>
<dbReference type="InterPro" id="IPR037069">
    <property type="entry name" value="AcylCoA_DH/ox_N_sf"/>
</dbReference>
<evidence type="ECO:0000259" key="8">
    <source>
        <dbReference type="Pfam" id="PF02770"/>
    </source>
</evidence>
<dbReference type="InterPro" id="IPR036250">
    <property type="entry name" value="AcylCo_DH-like_C"/>
</dbReference>
<dbReference type="Pfam" id="PF02771">
    <property type="entry name" value="Acyl-CoA_dh_N"/>
    <property type="match status" value="1"/>
</dbReference>
<dbReference type="SUPFAM" id="SSF56645">
    <property type="entry name" value="Acyl-CoA dehydrogenase NM domain-like"/>
    <property type="match status" value="1"/>
</dbReference>
<evidence type="ECO:0000313" key="11">
    <source>
        <dbReference type="Proteomes" id="UP001201812"/>
    </source>
</evidence>
<dbReference type="SUPFAM" id="SSF47203">
    <property type="entry name" value="Acyl-CoA dehydrogenase C-terminal domain-like"/>
    <property type="match status" value="1"/>
</dbReference>
<evidence type="ECO:0000256" key="2">
    <source>
        <dbReference type="ARBA" id="ARBA00009347"/>
    </source>
</evidence>
<name>A0AAD4NE19_9BILA</name>
<evidence type="ECO:0000313" key="10">
    <source>
        <dbReference type="EMBL" id="KAI1721009.1"/>
    </source>
</evidence>
<dbReference type="InterPro" id="IPR006091">
    <property type="entry name" value="Acyl-CoA_Oxase/DH_mid-dom"/>
</dbReference>
<proteinExistence type="inferred from homology"/>
<dbReference type="Pfam" id="PF00441">
    <property type="entry name" value="Acyl-CoA_dh_1"/>
    <property type="match status" value="1"/>
</dbReference>
<accession>A0AAD4NE19</accession>
<dbReference type="PANTHER" id="PTHR43884">
    <property type="entry name" value="ACYL-COA DEHYDROGENASE"/>
    <property type="match status" value="1"/>
</dbReference>
<evidence type="ECO:0000256" key="4">
    <source>
        <dbReference type="ARBA" id="ARBA00022827"/>
    </source>
</evidence>
<protein>
    <submittedName>
        <fullName evidence="10">Acyl-CoA dehydrogenase, middle domain-containing protein</fullName>
    </submittedName>
</protein>
<dbReference type="AlphaFoldDB" id="A0AAD4NE19"/>